<accession>A0A1Q9CM90</accession>
<dbReference type="InterPro" id="IPR036770">
    <property type="entry name" value="Ankyrin_rpt-contain_sf"/>
</dbReference>
<dbReference type="SUPFAM" id="SSF48403">
    <property type="entry name" value="Ankyrin repeat"/>
    <property type="match status" value="1"/>
</dbReference>
<keyword evidence="1" id="KW-0677">Repeat</keyword>
<organism evidence="3 4">
    <name type="scientific">Symbiodinium microadriaticum</name>
    <name type="common">Dinoflagellate</name>
    <name type="synonym">Zooxanthella microadriatica</name>
    <dbReference type="NCBI Taxonomy" id="2951"/>
    <lineage>
        <taxon>Eukaryota</taxon>
        <taxon>Sar</taxon>
        <taxon>Alveolata</taxon>
        <taxon>Dinophyceae</taxon>
        <taxon>Suessiales</taxon>
        <taxon>Symbiodiniaceae</taxon>
        <taxon>Symbiodinium</taxon>
    </lineage>
</organism>
<evidence type="ECO:0000313" key="3">
    <source>
        <dbReference type="EMBL" id="OLP84035.1"/>
    </source>
</evidence>
<evidence type="ECO:0000256" key="2">
    <source>
        <dbReference type="ARBA" id="ARBA00023043"/>
    </source>
</evidence>
<dbReference type="InterPro" id="IPR002110">
    <property type="entry name" value="Ankyrin_rpt"/>
</dbReference>
<dbReference type="Gene3D" id="1.25.40.20">
    <property type="entry name" value="Ankyrin repeat-containing domain"/>
    <property type="match status" value="1"/>
</dbReference>
<proteinExistence type="predicted"/>
<dbReference type="PANTHER" id="PTHR24180">
    <property type="entry name" value="CYCLIN-DEPENDENT KINASE INHIBITOR 2C-RELATED"/>
    <property type="match status" value="1"/>
</dbReference>
<sequence>MSAVAAALADYAGQLSKNTSRTVAGVAQLFTMYVVPAKTFVEMVALKPFEVLLQEGVLVAFDEQEGHALFVSHQWLTSGHPDPKMEQFKILQDALKDILAGVSTVPASLGLEFLEGRGRTAVGGEMCGRPLFVWYDYLCCPQVEGKREEAILSLPAYVLQQMVQGKMMAFLMKGNFHKYRLIFALLRAHFAGLPKKPVENLVPGFVSKATDPADFFLAEYMHQNGFSSVTDRDAEGWTPLCYASLLGNPMLIYALLEHQADPNDAISQPSAFCRFASGTSGLQMCSFLGHNEALRQLIAHRADVTAANGSGAAALHWAAAGDNVEGAERFNALTSSTSACCGCRRPKRWRFTEATASW</sequence>
<dbReference type="EMBL" id="LSRX01001073">
    <property type="protein sequence ID" value="OLP84035.1"/>
    <property type="molecule type" value="Genomic_DNA"/>
</dbReference>
<reference evidence="3 4" key="1">
    <citation type="submission" date="2016-02" db="EMBL/GenBank/DDBJ databases">
        <title>Genome analysis of coral dinoflagellate symbionts highlights evolutionary adaptations to a symbiotic lifestyle.</title>
        <authorList>
            <person name="Aranda M."/>
            <person name="Li Y."/>
            <person name="Liew Y.J."/>
            <person name="Baumgarten S."/>
            <person name="Simakov O."/>
            <person name="Wilson M."/>
            <person name="Piel J."/>
            <person name="Ashoor H."/>
            <person name="Bougouffa S."/>
            <person name="Bajic V.B."/>
            <person name="Ryu T."/>
            <person name="Ravasi T."/>
            <person name="Bayer T."/>
            <person name="Micklem G."/>
            <person name="Kim H."/>
            <person name="Bhak J."/>
            <person name="Lajeunesse T.C."/>
            <person name="Voolstra C.R."/>
        </authorList>
    </citation>
    <scope>NUCLEOTIDE SEQUENCE [LARGE SCALE GENOMIC DNA]</scope>
    <source>
        <strain evidence="3 4">CCMP2467</strain>
    </source>
</reference>
<comment type="caution">
    <text evidence="3">The sequence shown here is derived from an EMBL/GenBank/DDBJ whole genome shotgun (WGS) entry which is preliminary data.</text>
</comment>
<evidence type="ECO:0000313" key="4">
    <source>
        <dbReference type="Proteomes" id="UP000186817"/>
    </source>
</evidence>
<name>A0A1Q9CM90_SYMMI</name>
<keyword evidence="2" id="KW-0040">ANK repeat</keyword>
<dbReference type="Proteomes" id="UP000186817">
    <property type="component" value="Unassembled WGS sequence"/>
</dbReference>
<gene>
    <name evidence="3" type="ORF">AK812_SmicGene35132</name>
</gene>
<protein>
    <submittedName>
        <fullName evidence="3">Uncharacterized protein</fullName>
    </submittedName>
</protein>
<keyword evidence="4" id="KW-1185">Reference proteome</keyword>
<dbReference type="PANTHER" id="PTHR24180:SF45">
    <property type="entry name" value="POLY [ADP-RIBOSE] POLYMERASE TANKYRASE"/>
    <property type="match status" value="1"/>
</dbReference>
<dbReference type="Pfam" id="PF00023">
    <property type="entry name" value="Ank"/>
    <property type="match status" value="1"/>
</dbReference>
<evidence type="ECO:0000256" key="1">
    <source>
        <dbReference type="ARBA" id="ARBA00022737"/>
    </source>
</evidence>
<dbReference type="InterPro" id="IPR051637">
    <property type="entry name" value="Ank_repeat_dom-contain_49"/>
</dbReference>
<dbReference type="OrthoDB" id="435094at2759"/>
<dbReference type="SMART" id="SM00248">
    <property type="entry name" value="ANK"/>
    <property type="match status" value="3"/>
</dbReference>
<dbReference type="AlphaFoldDB" id="A0A1Q9CM90"/>